<keyword evidence="18" id="KW-0812">Transmembrane</keyword>
<dbReference type="AlphaFoldDB" id="A0A4Q9BAA5"/>
<keyword evidence="14" id="KW-0511">Multifunctional enzyme</keyword>
<keyword evidence="10" id="KW-0378">Hydrolase</keyword>
<comment type="subcellular location">
    <subcellularLocation>
        <location evidence="1">Cell membrane</location>
    </subcellularLocation>
</comment>
<sequence length="870" mass="97925">MLANIKVKYAQVKAFVSAKVSAVGLLLLAGFKKVVGERIYSICVGYVVLGQVFVQTQGRKVQAYYDSKVDKTTPYYQPIVKGYKFFAKTALFVLVYLLVIETNFFFLTGEMPSVDDLQNPKLSQASEIYSADGVLLGKFFAENRTPIRDFNQISPYLVKALVATEDARFYEHTGIDFQAWAGVLVGIAKGGDRGGGSTISQQLAKNLFKTRTKKGFVKTGLLGYIPGLNKLIYKSKEWVTAIKLERFYTKDEIILWYLNTVDYGNNAYGIKVASKTYFNTSPDSLNIQEAAILVGLQKATTTYNPKRYKGKPLAENKAWKRRNVVLAQMVKAGYLRKVDYDSLAVMPIELHENEESPYDGTGNYFKVAVAKYLNEWAEKNDIELDLYRDGLKIVTTIDSKMQIYAEESVEEGMRATQKNFDNHWANQNPWVGENGQEIPGFIDTVAKRTEYYKYLSARFPKNPDSVKHYMKDVKRDMWVYSRNSMGEEKRTMSAYDSIQYYKKFLQAGMMTMDPFTGHIKAWVGGLDFKYFKYDHVKQGRRQPGSTFKPFVYTSAIDGPKDLSPCYLMRDEPFEIEVENAKGEKEMWRPGNANGSFSGREMPIKRALAQSINSVTARLTNEVGADTVMYYAKKMGIKSPLKAVASIGLGSFDVNLFEMIGAYSAFVNEGMHVEPMLVQEIQDQNGKVLQRFDPTMEQVIRKESAQLVRYMLEGVIHESGTGSSLLYGEGDILLPKDNRYARVFAGKTGTTSNHSDGWFIGMSHNLISGVWVGGDDRSIHFRTGALGEGSKTALPIFKRFMIKVVKDPLLAQYRPEPFEKLDRRVVKKDFDCSNGSYALPDSLQVSDAELDSMNALLDDNATASDSTGSPQ</sequence>
<comment type="similarity">
    <text evidence="3">In the C-terminal section; belongs to the transpeptidase family.</text>
</comment>
<comment type="pathway">
    <text evidence="2">Cell wall biogenesis; peptidoglycan biosynthesis.</text>
</comment>
<evidence type="ECO:0000256" key="1">
    <source>
        <dbReference type="ARBA" id="ARBA00004236"/>
    </source>
</evidence>
<dbReference type="PANTHER" id="PTHR32282:SF11">
    <property type="entry name" value="PENICILLIN-BINDING PROTEIN 1B"/>
    <property type="match status" value="1"/>
</dbReference>
<evidence type="ECO:0000256" key="14">
    <source>
        <dbReference type="ARBA" id="ARBA00023268"/>
    </source>
</evidence>
<organism evidence="21 22">
    <name type="scientific">Aquirufa antheringensis</name>
    <dbReference type="NCBI Taxonomy" id="2516559"/>
    <lineage>
        <taxon>Bacteria</taxon>
        <taxon>Pseudomonadati</taxon>
        <taxon>Bacteroidota</taxon>
        <taxon>Cytophagia</taxon>
        <taxon>Cytophagales</taxon>
        <taxon>Flectobacillaceae</taxon>
        <taxon>Aquirufa</taxon>
    </lineage>
</organism>
<evidence type="ECO:0000256" key="16">
    <source>
        <dbReference type="ARBA" id="ARBA00034000"/>
    </source>
</evidence>
<protein>
    <submittedName>
        <fullName evidence="21">Penicillin-binding protein</fullName>
    </submittedName>
</protein>
<evidence type="ECO:0000256" key="2">
    <source>
        <dbReference type="ARBA" id="ARBA00004752"/>
    </source>
</evidence>
<accession>A0A4Q9BAA5</accession>
<dbReference type="GO" id="GO:0071555">
    <property type="term" value="P:cell wall organization"/>
    <property type="evidence" value="ECO:0007669"/>
    <property type="project" value="UniProtKB-KW"/>
</dbReference>
<dbReference type="Pfam" id="PF00912">
    <property type="entry name" value="Transgly"/>
    <property type="match status" value="1"/>
</dbReference>
<keyword evidence="5" id="KW-1003">Cell membrane</keyword>
<dbReference type="GO" id="GO:0008658">
    <property type="term" value="F:penicillin binding"/>
    <property type="evidence" value="ECO:0007669"/>
    <property type="project" value="InterPro"/>
</dbReference>
<comment type="similarity">
    <text evidence="4">In the N-terminal section; belongs to the glycosyltransferase 51 family.</text>
</comment>
<evidence type="ECO:0000256" key="10">
    <source>
        <dbReference type="ARBA" id="ARBA00022801"/>
    </source>
</evidence>
<gene>
    <name evidence="21" type="ORF">EWU20_06545</name>
</gene>
<keyword evidence="6" id="KW-0121">Carboxypeptidase</keyword>
<comment type="catalytic activity">
    <reaction evidence="17">
        <text>[GlcNAc-(1-&gt;4)-Mur2Ac(oyl-L-Ala-gamma-D-Glu-L-Lys-D-Ala-D-Ala)](n)-di-trans,octa-cis-undecaprenyl diphosphate + beta-D-GlcNAc-(1-&gt;4)-Mur2Ac(oyl-L-Ala-gamma-D-Glu-L-Lys-D-Ala-D-Ala)-di-trans,octa-cis-undecaprenyl diphosphate = [GlcNAc-(1-&gt;4)-Mur2Ac(oyl-L-Ala-gamma-D-Glu-L-Lys-D-Ala-D-Ala)](n+1)-di-trans,octa-cis-undecaprenyl diphosphate + di-trans,octa-cis-undecaprenyl diphosphate + H(+)</text>
        <dbReference type="Rhea" id="RHEA:23708"/>
        <dbReference type="Rhea" id="RHEA-COMP:9602"/>
        <dbReference type="Rhea" id="RHEA-COMP:9603"/>
        <dbReference type="ChEBI" id="CHEBI:15378"/>
        <dbReference type="ChEBI" id="CHEBI:58405"/>
        <dbReference type="ChEBI" id="CHEBI:60033"/>
        <dbReference type="ChEBI" id="CHEBI:78435"/>
        <dbReference type="EC" id="2.4.99.28"/>
    </reaction>
</comment>
<evidence type="ECO:0000256" key="15">
    <source>
        <dbReference type="ARBA" id="ARBA00023316"/>
    </source>
</evidence>
<dbReference type="GO" id="GO:0009252">
    <property type="term" value="P:peptidoglycan biosynthetic process"/>
    <property type="evidence" value="ECO:0007669"/>
    <property type="project" value="UniProtKB-KW"/>
</dbReference>
<dbReference type="PANTHER" id="PTHR32282">
    <property type="entry name" value="BINDING PROTEIN TRANSPEPTIDASE, PUTATIVE-RELATED"/>
    <property type="match status" value="1"/>
</dbReference>
<evidence type="ECO:0000259" key="19">
    <source>
        <dbReference type="Pfam" id="PF00905"/>
    </source>
</evidence>
<reference evidence="21 22" key="1">
    <citation type="submission" date="2019-02" db="EMBL/GenBank/DDBJ databases">
        <title>Genome of a new Bacteroidetes strain.</title>
        <authorList>
            <person name="Pitt A."/>
        </authorList>
    </citation>
    <scope>NUCLEOTIDE SEQUENCE [LARGE SCALE GENOMIC DNA]</scope>
    <source>
        <strain evidence="21 22">103A-SOEBACH</strain>
    </source>
</reference>
<evidence type="ECO:0000256" key="9">
    <source>
        <dbReference type="ARBA" id="ARBA00022679"/>
    </source>
</evidence>
<dbReference type="InterPro" id="IPR012338">
    <property type="entry name" value="Beta-lactam/transpept-like"/>
</dbReference>
<dbReference type="EMBL" id="SEWY01000003">
    <property type="protein sequence ID" value="TBH73030.1"/>
    <property type="molecule type" value="Genomic_DNA"/>
</dbReference>
<evidence type="ECO:0000256" key="18">
    <source>
        <dbReference type="SAM" id="Phobius"/>
    </source>
</evidence>
<evidence type="ECO:0000259" key="20">
    <source>
        <dbReference type="Pfam" id="PF00912"/>
    </source>
</evidence>
<evidence type="ECO:0000256" key="5">
    <source>
        <dbReference type="ARBA" id="ARBA00022475"/>
    </source>
</evidence>
<keyword evidence="22" id="KW-1185">Reference proteome</keyword>
<evidence type="ECO:0000256" key="6">
    <source>
        <dbReference type="ARBA" id="ARBA00022645"/>
    </source>
</evidence>
<keyword evidence="11" id="KW-0133">Cell shape</keyword>
<comment type="caution">
    <text evidence="21">The sequence shown here is derived from an EMBL/GenBank/DDBJ whole genome shotgun (WGS) entry which is preliminary data.</text>
</comment>
<evidence type="ECO:0000256" key="4">
    <source>
        <dbReference type="ARBA" id="ARBA00007739"/>
    </source>
</evidence>
<keyword evidence="13 18" id="KW-0472">Membrane</keyword>
<evidence type="ECO:0000256" key="17">
    <source>
        <dbReference type="ARBA" id="ARBA00049902"/>
    </source>
</evidence>
<comment type="catalytic activity">
    <reaction evidence="16">
        <text>Preferential cleavage: (Ac)2-L-Lys-D-Ala-|-D-Ala. Also transpeptidation of peptidyl-alanyl moieties that are N-acyl substituents of D-alanine.</text>
        <dbReference type="EC" id="3.4.16.4"/>
    </reaction>
</comment>
<dbReference type="RefSeq" id="WP_130923186.1">
    <property type="nucleotide sequence ID" value="NZ_SEWY01000003.1"/>
</dbReference>
<evidence type="ECO:0000313" key="21">
    <source>
        <dbReference type="EMBL" id="TBH73030.1"/>
    </source>
</evidence>
<dbReference type="InterPro" id="IPR023346">
    <property type="entry name" value="Lysozyme-like_dom_sf"/>
</dbReference>
<keyword evidence="15" id="KW-0961">Cell wall biogenesis/degradation</keyword>
<dbReference type="GO" id="GO:0030288">
    <property type="term" value="C:outer membrane-bounded periplasmic space"/>
    <property type="evidence" value="ECO:0007669"/>
    <property type="project" value="TreeGrafter"/>
</dbReference>
<feature type="domain" description="Penicillin-binding protein transpeptidase" evidence="19">
    <location>
        <begin position="510"/>
        <end position="762"/>
    </location>
</feature>
<dbReference type="OrthoDB" id="9766909at2"/>
<dbReference type="Pfam" id="PF00905">
    <property type="entry name" value="Transpeptidase"/>
    <property type="match status" value="1"/>
</dbReference>
<dbReference type="SUPFAM" id="SSF56601">
    <property type="entry name" value="beta-lactamase/transpeptidase-like"/>
    <property type="match status" value="1"/>
</dbReference>
<dbReference type="InterPro" id="IPR001264">
    <property type="entry name" value="Glyco_trans_51"/>
</dbReference>
<keyword evidence="9" id="KW-0808">Transferase</keyword>
<dbReference type="SUPFAM" id="SSF53955">
    <property type="entry name" value="Lysozyme-like"/>
    <property type="match status" value="1"/>
</dbReference>
<dbReference type="InterPro" id="IPR050396">
    <property type="entry name" value="Glycosyltr_51/Transpeptidase"/>
</dbReference>
<evidence type="ECO:0000256" key="11">
    <source>
        <dbReference type="ARBA" id="ARBA00022960"/>
    </source>
</evidence>
<evidence type="ECO:0000256" key="12">
    <source>
        <dbReference type="ARBA" id="ARBA00022984"/>
    </source>
</evidence>
<dbReference type="InterPro" id="IPR036950">
    <property type="entry name" value="PBP_transglycosylase"/>
</dbReference>
<evidence type="ECO:0000256" key="3">
    <source>
        <dbReference type="ARBA" id="ARBA00007090"/>
    </source>
</evidence>
<proteinExistence type="inferred from homology"/>
<dbReference type="GO" id="GO:0008360">
    <property type="term" value="P:regulation of cell shape"/>
    <property type="evidence" value="ECO:0007669"/>
    <property type="project" value="UniProtKB-KW"/>
</dbReference>
<evidence type="ECO:0000256" key="13">
    <source>
        <dbReference type="ARBA" id="ARBA00023136"/>
    </source>
</evidence>
<dbReference type="Gene3D" id="1.10.3810.10">
    <property type="entry name" value="Biosynthetic peptidoglycan transglycosylase-like"/>
    <property type="match status" value="1"/>
</dbReference>
<dbReference type="GO" id="GO:0009002">
    <property type="term" value="F:serine-type D-Ala-D-Ala carboxypeptidase activity"/>
    <property type="evidence" value="ECO:0007669"/>
    <property type="project" value="UniProtKB-EC"/>
</dbReference>
<feature type="domain" description="Glycosyl transferase family 51" evidence="20">
    <location>
        <begin position="135"/>
        <end position="329"/>
    </location>
</feature>
<dbReference type="InterPro" id="IPR001460">
    <property type="entry name" value="PCN-bd_Tpept"/>
</dbReference>
<keyword evidence="18" id="KW-1133">Transmembrane helix</keyword>
<evidence type="ECO:0000256" key="8">
    <source>
        <dbReference type="ARBA" id="ARBA00022676"/>
    </source>
</evidence>
<keyword evidence="7" id="KW-0645">Protease</keyword>
<dbReference type="Proteomes" id="UP000293583">
    <property type="component" value="Unassembled WGS sequence"/>
</dbReference>
<evidence type="ECO:0000313" key="22">
    <source>
        <dbReference type="Proteomes" id="UP000293583"/>
    </source>
</evidence>
<dbReference type="GO" id="GO:0005886">
    <property type="term" value="C:plasma membrane"/>
    <property type="evidence" value="ECO:0007669"/>
    <property type="project" value="UniProtKB-SubCell"/>
</dbReference>
<dbReference type="Gene3D" id="3.40.710.10">
    <property type="entry name" value="DD-peptidase/beta-lactamase superfamily"/>
    <property type="match status" value="2"/>
</dbReference>
<evidence type="ECO:0000256" key="7">
    <source>
        <dbReference type="ARBA" id="ARBA00022670"/>
    </source>
</evidence>
<dbReference type="GO" id="GO:0006508">
    <property type="term" value="P:proteolysis"/>
    <property type="evidence" value="ECO:0007669"/>
    <property type="project" value="UniProtKB-KW"/>
</dbReference>
<dbReference type="GO" id="GO:0008955">
    <property type="term" value="F:peptidoglycan glycosyltransferase activity"/>
    <property type="evidence" value="ECO:0007669"/>
    <property type="project" value="UniProtKB-EC"/>
</dbReference>
<name>A0A4Q9BAA5_9BACT</name>
<feature type="transmembrane region" description="Helical" evidence="18">
    <location>
        <begin position="85"/>
        <end position="107"/>
    </location>
</feature>
<keyword evidence="8" id="KW-0328">Glycosyltransferase</keyword>
<keyword evidence="12" id="KW-0573">Peptidoglycan synthesis</keyword>